<evidence type="ECO:0000256" key="1">
    <source>
        <dbReference type="ARBA" id="ARBA00023015"/>
    </source>
</evidence>
<dbReference type="GO" id="GO:0005829">
    <property type="term" value="C:cytosol"/>
    <property type="evidence" value="ECO:0007669"/>
    <property type="project" value="TreeGrafter"/>
</dbReference>
<protein>
    <submittedName>
        <fullName evidence="5">Helix-turn-helix domain-containing protein</fullName>
    </submittedName>
</protein>
<evidence type="ECO:0000256" key="2">
    <source>
        <dbReference type="ARBA" id="ARBA00023125"/>
    </source>
</evidence>
<dbReference type="Proteomes" id="UP000683246">
    <property type="component" value="Chromosome"/>
</dbReference>
<dbReference type="PROSITE" id="PS01124">
    <property type="entry name" value="HTH_ARAC_FAMILY_2"/>
    <property type="match status" value="1"/>
</dbReference>
<dbReference type="EMBL" id="CP058649">
    <property type="protein sequence ID" value="QUI25407.1"/>
    <property type="molecule type" value="Genomic_DNA"/>
</dbReference>
<dbReference type="InterPro" id="IPR018060">
    <property type="entry name" value="HTH_AraC"/>
</dbReference>
<dbReference type="SUPFAM" id="SSF46689">
    <property type="entry name" value="Homeodomain-like"/>
    <property type="match status" value="1"/>
</dbReference>
<evidence type="ECO:0000256" key="3">
    <source>
        <dbReference type="ARBA" id="ARBA00023163"/>
    </source>
</evidence>
<dbReference type="KEGG" id="vpy:HZI73_25290"/>
<dbReference type="InterPro" id="IPR032687">
    <property type="entry name" value="AraC-type_N"/>
</dbReference>
<sequence>MFYNINFDKDSRQMFERIGIDLDIFLREAGIPPRAVNDNKFQLTSDQYKRLIEAMDEYMNDRFIVEISKVDSVASFNPEFFAGLCAENGLECIRRISKYKKIVAPIQMSLVEDNESVSISYVFNDGTPVPRMMFVHAQISILSIIRKGTGIEALKPKKISGSFEYPIEAVEYFNRTPSIISEGNAIVFSKEDLMRPFITKNNRMWDYLENELNHRLREMEVDQSFSAIVRRTLLELLPSGISDAEKISFELGVSKRTLQRRLKEENTSFNEQLNHIRELMVRNYLKMDMSLDEIAFLVNYSDAKSLSRAFKVWTGMSVTDYRSELSN</sequence>
<dbReference type="Pfam" id="PF12625">
    <property type="entry name" value="Arabinose_bd"/>
    <property type="match status" value="1"/>
</dbReference>
<dbReference type="PANTHER" id="PTHR47894">
    <property type="entry name" value="HTH-TYPE TRANSCRIPTIONAL REGULATOR GADX"/>
    <property type="match status" value="1"/>
</dbReference>
<evidence type="ECO:0000313" key="5">
    <source>
        <dbReference type="EMBL" id="QUI25407.1"/>
    </source>
</evidence>
<keyword evidence="3" id="KW-0804">Transcription</keyword>
<dbReference type="InterPro" id="IPR009057">
    <property type="entry name" value="Homeodomain-like_sf"/>
</dbReference>
<accession>A0A8J8SJE8</accession>
<gene>
    <name evidence="5" type="ORF">HZI73_25290</name>
</gene>
<keyword evidence="6" id="KW-1185">Reference proteome</keyword>
<evidence type="ECO:0000313" key="6">
    <source>
        <dbReference type="Proteomes" id="UP000683246"/>
    </source>
</evidence>
<dbReference type="Gene3D" id="1.10.10.60">
    <property type="entry name" value="Homeodomain-like"/>
    <property type="match status" value="1"/>
</dbReference>
<keyword evidence="2" id="KW-0238">DNA-binding</keyword>
<name>A0A8J8SJE8_9FIRM</name>
<dbReference type="GO" id="GO:0000976">
    <property type="term" value="F:transcription cis-regulatory region binding"/>
    <property type="evidence" value="ECO:0007669"/>
    <property type="project" value="TreeGrafter"/>
</dbReference>
<dbReference type="PANTHER" id="PTHR47894:SF1">
    <property type="entry name" value="HTH-TYPE TRANSCRIPTIONAL REGULATOR VQSM"/>
    <property type="match status" value="1"/>
</dbReference>
<reference evidence="5" key="1">
    <citation type="submission" date="2020-07" db="EMBL/GenBank/DDBJ databases">
        <title>Vallitalea pronyensis genome.</title>
        <authorList>
            <person name="Postec A."/>
        </authorList>
    </citation>
    <scope>NUCLEOTIDE SEQUENCE</scope>
    <source>
        <strain evidence="5">FatNI3</strain>
    </source>
</reference>
<feature type="domain" description="HTH araC/xylS-type" evidence="4">
    <location>
        <begin position="227"/>
        <end position="324"/>
    </location>
</feature>
<evidence type="ECO:0000259" key="4">
    <source>
        <dbReference type="PROSITE" id="PS01124"/>
    </source>
</evidence>
<keyword evidence="1" id="KW-0805">Transcription regulation</keyword>
<dbReference type="GO" id="GO:0003700">
    <property type="term" value="F:DNA-binding transcription factor activity"/>
    <property type="evidence" value="ECO:0007669"/>
    <property type="project" value="InterPro"/>
</dbReference>
<dbReference type="RefSeq" id="WP_212696112.1">
    <property type="nucleotide sequence ID" value="NZ_CP058649.1"/>
</dbReference>
<dbReference type="SMART" id="SM00342">
    <property type="entry name" value="HTH_ARAC"/>
    <property type="match status" value="1"/>
</dbReference>
<dbReference type="AlphaFoldDB" id="A0A8J8SJE8"/>
<dbReference type="Pfam" id="PF12833">
    <property type="entry name" value="HTH_18"/>
    <property type="match status" value="1"/>
</dbReference>
<organism evidence="5 6">
    <name type="scientific">Vallitalea pronyensis</name>
    <dbReference type="NCBI Taxonomy" id="1348613"/>
    <lineage>
        <taxon>Bacteria</taxon>
        <taxon>Bacillati</taxon>
        <taxon>Bacillota</taxon>
        <taxon>Clostridia</taxon>
        <taxon>Lachnospirales</taxon>
        <taxon>Vallitaleaceae</taxon>
        <taxon>Vallitalea</taxon>
    </lineage>
</organism>
<proteinExistence type="predicted"/>